<comment type="caution">
    <text evidence="2">The sequence shown here is derived from an EMBL/GenBank/DDBJ whole genome shotgun (WGS) entry which is preliminary data.</text>
</comment>
<evidence type="ECO:0000256" key="1">
    <source>
        <dbReference type="SAM" id="MobiDB-lite"/>
    </source>
</evidence>
<keyword evidence="3" id="KW-1185">Reference proteome</keyword>
<gene>
    <name evidence="2" type="ORF">FOL47_007551</name>
</gene>
<feature type="region of interest" description="Disordered" evidence="1">
    <location>
        <begin position="746"/>
        <end position="778"/>
    </location>
</feature>
<feature type="compositionally biased region" description="Acidic residues" evidence="1">
    <location>
        <begin position="757"/>
        <end position="776"/>
    </location>
</feature>
<feature type="compositionally biased region" description="Polar residues" evidence="1">
    <location>
        <begin position="746"/>
        <end position="756"/>
    </location>
</feature>
<evidence type="ECO:0000313" key="3">
    <source>
        <dbReference type="Proteomes" id="UP000591131"/>
    </source>
</evidence>
<name>A0A7J6MVE9_PERCH</name>
<reference evidence="2 3" key="1">
    <citation type="submission" date="2020-04" db="EMBL/GenBank/DDBJ databases">
        <title>Perkinsus chesapeaki whole genome sequence.</title>
        <authorList>
            <person name="Bogema D.R."/>
        </authorList>
    </citation>
    <scope>NUCLEOTIDE SEQUENCE [LARGE SCALE GENOMIC DNA]</scope>
    <source>
        <strain evidence="2">ATCC PRA-425</strain>
    </source>
</reference>
<dbReference type="Proteomes" id="UP000591131">
    <property type="component" value="Unassembled WGS sequence"/>
</dbReference>
<sequence length="963" mass="106932">MDNPTVTSPGVQSSTSSTFTLAAAKGGLSERDLLIASFIAKHQLKADSAAPVLIDLTSHDLGVIISAFDPSLAKGTDKEALLRRFVQVYFDQKTNAFVHLWKLADRPTKDLLSKLSHKDRGLVMERFSVIGGNGVDQKEKHRLLKALVRRRMDHRIHTFADLWEFADKASAVKLLQTLTLSDLQIILAAFNPDVLPCPVGSSRYDILVRTVDIYISRKIDAFVSFWCMQEVKGQVAKVLAQLWHSKALGVVLERANLQSAGNGREKLAQLHRFIHCLVNAQTAKFSKAHGLQREPLWDMAIKTLSVKKLLMLMERYSVGLIETPSQALGRWITVVSQQQQCEHCEVTPALNLVTADVSEPAPSSGPLPSSVAELHALLASGDVVLPEEALPLAWLPMAEQLPSETRKSLEDAVRTLALAPDSEADKRGPAWDTVKSMCKAHGQAAVLVAENIILKELILHPNLRVRQRLLDHVLGKLIKSSVAARKWFLGDARILQKAAKSWGIIGERKESAQARSLRDTAVQYLSEWELHFGGRSYAAPLESLLASLRSRDQDAVPNRRQHLQLTQAAQEERLLALWKRVVETLKGAEMRDIDNCITRIDNALEILFPSSLDEVFNDVDLDAELAKEDMGSPHDAAPSSSSAWVPDRNVVIKIQPGAASLAPQEKAGENDVIFDQLRDDLRLRDAMVDVISCDRLRGRPLVSGNAHSISQDICSSPEACMTWLENKRAELDRVVGRALISTFNTTREQVNQSNGQEAEEASDDESEYNGEFDDTDGGIKRDLELCRQAFSSEEPTQSKKRRRMHLPLAFLPPSFCLTGVLGEDLMQGIMCVKNDQRLTVDVKEELMIPTQPAKKYFCSAFKLTSTPKGLQLEAPLFGVTAAQPKYVSFSGEPLDVINIDGLLINSRQIVVNLSLEGVSKREVEVMVWFDMKNQEGRDALKRIIERHIRMGGMHPINGRSVLL</sequence>
<evidence type="ECO:0000313" key="2">
    <source>
        <dbReference type="EMBL" id="KAF4675599.1"/>
    </source>
</evidence>
<dbReference type="AlphaFoldDB" id="A0A7J6MVE9"/>
<dbReference type="EMBL" id="JAAPAO010000045">
    <property type="protein sequence ID" value="KAF4675599.1"/>
    <property type="molecule type" value="Genomic_DNA"/>
</dbReference>
<organism evidence="2 3">
    <name type="scientific">Perkinsus chesapeaki</name>
    <name type="common">Clam parasite</name>
    <name type="synonym">Perkinsus andrewsi</name>
    <dbReference type="NCBI Taxonomy" id="330153"/>
    <lineage>
        <taxon>Eukaryota</taxon>
        <taxon>Sar</taxon>
        <taxon>Alveolata</taxon>
        <taxon>Perkinsozoa</taxon>
        <taxon>Perkinsea</taxon>
        <taxon>Perkinsida</taxon>
        <taxon>Perkinsidae</taxon>
        <taxon>Perkinsus</taxon>
    </lineage>
</organism>
<accession>A0A7J6MVE9</accession>
<protein>
    <submittedName>
        <fullName evidence="2">Uncharacterized protein</fullName>
    </submittedName>
</protein>
<proteinExistence type="predicted"/>
<dbReference type="OrthoDB" id="435015at2759"/>